<gene>
    <name evidence="3" type="ORF">H744_1c0674</name>
</gene>
<proteinExistence type="predicted"/>
<accession>A0A0C5WKS4</accession>
<feature type="domain" description="DUF6351" evidence="2">
    <location>
        <begin position="83"/>
        <end position="720"/>
    </location>
</feature>
<dbReference type="PATRIC" id="fig|658445.3.peg.730"/>
<name>A0A0C5WKS4_9GAMM</name>
<evidence type="ECO:0000256" key="1">
    <source>
        <dbReference type="SAM" id="Phobius"/>
    </source>
</evidence>
<evidence type="ECO:0000313" key="3">
    <source>
        <dbReference type="EMBL" id="AJR05699.1"/>
    </source>
</evidence>
<dbReference type="AlphaFoldDB" id="A0A0C5WKS4"/>
<dbReference type="HOGENOM" id="CLU_014414_0_0_6"/>
<dbReference type="STRING" id="658445.H744_1c0674"/>
<keyword evidence="1" id="KW-0472">Membrane</keyword>
<keyword evidence="1" id="KW-1133">Transmembrane helix</keyword>
<protein>
    <recommendedName>
        <fullName evidence="2">DUF6351 domain-containing protein</fullName>
    </recommendedName>
</protein>
<organism evidence="3 4">
    <name type="scientific">Photobacterium gaetbulicola Gung47</name>
    <dbReference type="NCBI Taxonomy" id="658445"/>
    <lineage>
        <taxon>Bacteria</taxon>
        <taxon>Pseudomonadati</taxon>
        <taxon>Pseudomonadota</taxon>
        <taxon>Gammaproteobacteria</taxon>
        <taxon>Vibrionales</taxon>
        <taxon>Vibrionaceae</taxon>
        <taxon>Photobacterium</taxon>
    </lineage>
</organism>
<evidence type="ECO:0000259" key="2">
    <source>
        <dbReference type="Pfam" id="PF19878"/>
    </source>
</evidence>
<dbReference type="Pfam" id="PF19878">
    <property type="entry name" value="DUF6351"/>
    <property type="match status" value="1"/>
</dbReference>
<feature type="transmembrane region" description="Helical" evidence="1">
    <location>
        <begin position="12"/>
        <end position="30"/>
    </location>
</feature>
<keyword evidence="1" id="KW-0812">Transmembrane</keyword>
<dbReference type="KEGG" id="pgb:H744_1c0674"/>
<reference evidence="3 4" key="1">
    <citation type="submission" date="2013-05" db="EMBL/GenBank/DDBJ databases">
        <title>Complete genome sequence of the lipase-producing bacterium Photobacterium gaetbulicola Gung47.</title>
        <authorList>
            <person name="Kim Y.-O."/>
        </authorList>
    </citation>
    <scope>NUCLEOTIDE SEQUENCE [LARGE SCALE GENOMIC DNA]</scope>
    <source>
        <strain evidence="3 4">Gung47</strain>
    </source>
</reference>
<dbReference type="EMBL" id="CP005973">
    <property type="protein sequence ID" value="AJR05699.1"/>
    <property type="molecule type" value="Genomic_DNA"/>
</dbReference>
<dbReference type="InterPro" id="IPR045556">
    <property type="entry name" value="DUF6351"/>
</dbReference>
<evidence type="ECO:0000313" key="4">
    <source>
        <dbReference type="Proteomes" id="UP000032303"/>
    </source>
</evidence>
<keyword evidence="4" id="KW-1185">Reference proteome</keyword>
<sequence>MGTQSFVDTMKKLILGLAGLFVFFIIFRQFDSEESLVSRQVKGLAPAEPNYLLEVDGHISRSPRPEETFAFPIKVGEIGPVNSLYSGPNQYPFFCMTVDSGLGQPVVDNQDGYGVPVYDPVNGVKLMGYSKDCAIKTQLSYVVVGENNVLVSRSELELRQDPPSKGELLVRVEKGTINRYIYTIAMPIGIDEVGKQDSAEVWNQRLIYRFEGGSGLGFRQGKMKLNRLIDKELSQLRKGYAVVASSGNKTSYGYNMLLAEDTARRVKAQFVSLFGEPIYTIGIGGSGGGLAQYLIAQNSEGILDGLLPLYSYPDMVSVSIYALDCDLLNTYFSFRASDRDRWQDWQSRQHIEGLRAINEAEQRFGWLQPLNQLVRFKMPQFPQGNSECINGFFGLSSYLNNPRQGFLKPYYHESVVDKVNWNYWQDLVHIYGKDEHGFAQSTWDNVGVQYGLQALREKVISIDEFIEINQRIGAWKPFNDMESERKLSLSASIPPLWLSLWGEHNVTEDKRAPAKRRSAPLSAIERAYQYGQVFIGDVSLPIIDIRHHLEDDLNMHHTSASFSTRLRILDEMGHADNHVIWISDKQYNPVEQAYTLMDQWLMAIKAMPESMSYSAKVKESKPQLAVDTCFSAEGAIHASGKRVFDGQWNAQANGPCTDSYPIYSNSRIQAGAPWKGSIFKCHTIAVEAAIAKGMYGDVDATARLSELQKTFPDGVCDYSLGDKGRPVSIDRNNAG</sequence>
<dbReference type="Proteomes" id="UP000032303">
    <property type="component" value="Chromosome 1"/>
</dbReference>